<protein>
    <submittedName>
        <fullName evidence="1">Uncharacterized protein</fullName>
    </submittedName>
</protein>
<dbReference type="KEGG" id="vg:29061970"/>
<dbReference type="GeneID" id="29061970"/>
<proteinExistence type="predicted"/>
<accession>A0A1B2IDY8</accession>
<evidence type="ECO:0000313" key="1">
    <source>
        <dbReference type="EMBL" id="ANZ49478.1"/>
    </source>
</evidence>
<gene>
    <name evidence="1" type="ORF">KWAN_126</name>
</gene>
<evidence type="ECO:0000313" key="2">
    <source>
        <dbReference type="Proteomes" id="UP000202923"/>
    </source>
</evidence>
<dbReference type="EMBL" id="KX397369">
    <property type="protein sequence ID" value="ANZ49478.1"/>
    <property type="molecule type" value="Genomic_DNA"/>
</dbReference>
<sequence length="210" mass="22899">MDNNQTKRIGNRRSNLPIVGEVVYIRGLLTEDSFDPAKIEKRGGVVKMLDYKTGVHLRLYRKAVDYMLSLAEFADGYKAVGMESTVAVSDYSAHIEQLFEALEAVETVSEGIPTTLAESAQENVPGSEKQPALTLELAEVMAWLNNPNAVNGLTLEQVLELTQALQMQLGYIVGKVGLLHNEATRPERTSSLLGGSSLLSPCGSSQSFRL</sequence>
<dbReference type="Proteomes" id="UP000202923">
    <property type="component" value="Genome"/>
</dbReference>
<name>A0A1B2IDY8_9CAUD</name>
<reference evidence="1 2" key="1">
    <citation type="submission" date="2016-06" db="EMBL/GenBank/DDBJ databases">
        <authorList>
            <person name="Kjaerup R.B."/>
            <person name="Dalgaard T.S."/>
            <person name="Juul-Madsen H.R."/>
        </authorList>
    </citation>
    <scope>NUCLEOTIDE SEQUENCE [LARGE SCALE GENOMIC DNA]</scope>
</reference>
<dbReference type="RefSeq" id="YP_009278731.1">
    <property type="nucleotide sequence ID" value="NC_031010.1"/>
</dbReference>
<organism evidence="1 2">
    <name type="scientific">Erwinia phage vB_EamM_Kwan</name>
    <dbReference type="NCBI Taxonomy" id="1883374"/>
    <lineage>
        <taxon>Viruses</taxon>
        <taxon>Duplodnaviria</taxon>
        <taxon>Heunggongvirae</taxon>
        <taxon>Uroviricota</taxon>
        <taxon>Caudoviricetes</taxon>
        <taxon>Chimalliviridae</taxon>
        <taxon>Wellingtonvirus</taxon>
        <taxon>Wellingtonvirus wellington</taxon>
    </lineage>
</organism>